<reference evidence="1" key="1">
    <citation type="journal article" date="2020" name="mSystems">
        <title>Genome- and Community-Level Interaction Insights into Carbon Utilization and Element Cycling Functions of Hydrothermarchaeota in Hydrothermal Sediment.</title>
        <authorList>
            <person name="Zhou Z."/>
            <person name="Liu Y."/>
            <person name="Xu W."/>
            <person name="Pan J."/>
            <person name="Luo Z.H."/>
            <person name="Li M."/>
        </authorList>
    </citation>
    <scope>NUCLEOTIDE SEQUENCE [LARGE SCALE GENOMIC DNA]</scope>
    <source>
        <strain evidence="1">SpSt-200</strain>
    </source>
</reference>
<sequence>MISLNLNAVKENQETSARIAAAIAAFEARGGQFHYAPGFYGKPKPTARSQIVDPSTVLKRRRNKPTANERRLFRELAEAL</sequence>
<protein>
    <submittedName>
        <fullName evidence="1">Uncharacterized protein</fullName>
    </submittedName>
</protein>
<name>A0A7C1X9W6_9PSED</name>
<proteinExistence type="predicted"/>
<dbReference type="AlphaFoldDB" id="A0A7C1X9W6"/>
<organism evidence="1">
    <name type="scientific">Pseudomonas graminis</name>
    <dbReference type="NCBI Taxonomy" id="158627"/>
    <lineage>
        <taxon>Bacteria</taxon>
        <taxon>Pseudomonadati</taxon>
        <taxon>Pseudomonadota</taxon>
        <taxon>Gammaproteobacteria</taxon>
        <taxon>Pseudomonadales</taxon>
        <taxon>Pseudomonadaceae</taxon>
        <taxon>Pseudomonas</taxon>
    </lineage>
</organism>
<accession>A0A7C1X9W6</accession>
<gene>
    <name evidence="1" type="ORF">ENP23_08980</name>
</gene>
<evidence type="ECO:0000313" key="1">
    <source>
        <dbReference type="EMBL" id="HEF25898.1"/>
    </source>
</evidence>
<dbReference type="EMBL" id="DSIN01000019">
    <property type="protein sequence ID" value="HEF25898.1"/>
    <property type="molecule type" value="Genomic_DNA"/>
</dbReference>
<comment type="caution">
    <text evidence="1">The sequence shown here is derived from an EMBL/GenBank/DDBJ whole genome shotgun (WGS) entry which is preliminary data.</text>
</comment>